<organism evidence="1 2">
    <name type="scientific">Prunus dulcis</name>
    <name type="common">Almond</name>
    <name type="synonym">Amygdalus dulcis</name>
    <dbReference type="NCBI Taxonomy" id="3755"/>
    <lineage>
        <taxon>Eukaryota</taxon>
        <taxon>Viridiplantae</taxon>
        <taxon>Streptophyta</taxon>
        <taxon>Embryophyta</taxon>
        <taxon>Tracheophyta</taxon>
        <taxon>Spermatophyta</taxon>
        <taxon>Magnoliopsida</taxon>
        <taxon>eudicotyledons</taxon>
        <taxon>Gunneridae</taxon>
        <taxon>Pentapetalae</taxon>
        <taxon>rosids</taxon>
        <taxon>fabids</taxon>
        <taxon>Rosales</taxon>
        <taxon>Rosaceae</taxon>
        <taxon>Amygdaloideae</taxon>
        <taxon>Amygdaleae</taxon>
        <taxon>Prunus</taxon>
    </lineage>
</organism>
<proteinExistence type="predicted"/>
<keyword evidence="2" id="KW-1185">Reference proteome</keyword>
<comment type="caution">
    <text evidence="1">The sequence shown here is derived from an EMBL/GenBank/DDBJ whole genome shotgun (WGS) entry which is preliminary data.</text>
</comment>
<dbReference type="Proteomes" id="UP001054821">
    <property type="component" value="Chromosome 3"/>
</dbReference>
<sequence>MVKDLAGLCTPILEMRQSLTSAYENRSLRISECWDFLAGVWLESKSFSDKGLGHGQRRVLLVCLNYGIRFWHFKEAVFIYKSLEDLKAAFKHLIRLEEGFEALLI</sequence>
<name>A0AAD4ZBS8_PRUDU</name>
<evidence type="ECO:0000313" key="1">
    <source>
        <dbReference type="EMBL" id="KAI5339338.1"/>
    </source>
</evidence>
<gene>
    <name evidence="1" type="ORF">L3X38_018610</name>
</gene>
<dbReference type="EMBL" id="JAJFAZ020000003">
    <property type="protein sequence ID" value="KAI5339338.1"/>
    <property type="molecule type" value="Genomic_DNA"/>
</dbReference>
<reference evidence="1 2" key="1">
    <citation type="journal article" date="2022" name="G3 (Bethesda)">
        <title>Whole-genome sequence and methylome profiling of the almond [Prunus dulcis (Mill.) D.A. Webb] cultivar 'Nonpareil'.</title>
        <authorList>
            <person name="D'Amico-Willman K.M."/>
            <person name="Ouma W.Z."/>
            <person name="Meulia T."/>
            <person name="Sideli G.M."/>
            <person name="Gradziel T.M."/>
            <person name="Fresnedo-Ramirez J."/>
        </authorList>
    </citation>
    <scope>NUCLEOTIDE SEQUENCE [LARGE SCALE GENOMIC DNA]</scope>
    <source>
        <strain evidence="1">Clone GOH B32 T37-40</strain>
    </source>
</reference>
<accession>A0AAD4ZBS8</accession>
<evidence type="ECO:0000313" key="2">
    <source>
        <dbReference type="Proteomes" id="UP001054821"/>
    </source>
</evidence>
<protein>
    <submittedName>
        <fullName evidence="1">Uncharacterized protein</fullName>
    </submittedName>
</protein>
<dbReference type="AlphaFoldDB" id="A0AAD4ZBS8"/>